<gene>
    <name evidence="5" type="ORF">GXW78_26855</name>
</gene>
<evidence type="ECO:0000259" key="3">
    <source>
        <dbReference type="Pfam" id="PF21929"/>
    </source>
</evidence>
<dbReference type="Gene3D" id="3.30.1920.10">
    <property type="entry name" value="Baseplate protein-like domains - 2 layer sandwich fold"/>
    <property type="match status" value="1"/>
</dbReference>
<proteinExistence type="predicted"/>
<dbReference type="PIRSF" id="PIRSF004440">
    <property type="entry name" value="GpP"/>
    <property type="match status" value="1"/>
</dbReference>
<keyword evidence="6" id="KW-1185">Reference proteome</keyword>
<protein>
    <recommendedName>
        <fullName evidence="7">Mu-like prophage tail protein gpP</fullName>
    </recommendedName>
</protein>
<dbReference type="InterPro" id="IPR023399">
    <property type="entry name" value="Baseplate-like_2-layer_sand"/>
</dbReference>
<accession>A0ABS5EQN8</accession>
<dbReference type="InterPro" id="IPR053982">
    <property type="entry name" value="Gp44/GpP-like_C"/>
</dbReference>
<dbReference type="Proteomes" id="UP000698752">
    <property type="component" value="Unassembled WGS sequence"/>
</dbReference>
<dbReference type="Gene3D" id="2.30.300.10">
    <property type="entry name" value="Baseplate protein-like domain - beta roll fold"/>
    <property type="match status" value="1"/>
</dbReference>
<dbReference type="EMBL" id="JAAEDI010000046">
    <property type="protein sequence ID" value="MBR0653302.1"/>
    <property type="molecule type" value="Genomic_DNA"/>
</dbReference>
<evidence type="ECO:0008006" key="7">
    <source>
        <dbReference type="Google" id="ProtNLM"/>
    </source>
</evidence>
<organism evidence="5 6">
    <name type="scientific">Neoroseomonas terrae</name>
    <dbReference type="NCBI Taxonomy" id="424799"/>
    <lineage>
        <taxon>Bacteria</taxon>
        <taxon>Pseudomonadati</taxon>
        <taxon>Pseudomonadota</taxon>
        <taxon>Alphaproteobacteria</taxon>
        <taxon>Acetobacterales</taxon>
        <taxon>Acetobacteraceae</taxon>
        <taxon>Neoroseomonas</taxon>
    </lineage>
</organism>
<dbReference type="InterPro" id="IPR026276">
    <property type="entry name" value="Baseplate_GpP"/>
</dbReference>
<feature type="region of interest" description="Disordered" evidence="1">
    <location>
        <begin position="240"/>
        <end position="261"/>
    </location>
</feature>
<feature type="region of interest" description="Disordered" evidence="1">
    <location>
        <begin position="369"/>
        <end position="394"/>
    </location>
</feature>
<name>A0ABS5EQN8_9PROT</name>
<sequence length="394" mass="43180">MAEVSWWNARPPREPNMRVVLTVNGTEWSGWTELEIMRSIERVAGGFALGLTDRWVGQAERRPIRPGESCTVAVDGEVLITGWIDDVEPSYDHQERNLLVRGRDRTGDLFDCAAVHRPFEMLGLKLDAIAQRLCQPFNIPVTAQVDMGRPFGRFAIQPGETVWEAIERGCRQRAVLPMPDGKGGLLLTRAGEAGAAAAPLRLGGDGGNILAGQMTLSAKELFSEYVVMGQQASSSAMDIFAPGASDRPERPASSPSARLRDPAVTRYRPTIVLAEMQGTGLTLAQRAEWQRAVAVGKAVRGNYTVQDWRAGEKHWQPNTLVRITDRFAGFDDVELIIAATRMRLTEAGTLTEIEVTHRDAYRLIPEGAEGAEGGSASSLHWTAPWATPQRDGRS</sequence>
<dbReference type="Pfam" id="PF21683">
    <property type="entry name" value="GpP-like_1st"/>
    <property type="match status" value="1"/>
</dbReference>
<dbReference type="Pfam" id="PF21929">
    <property type="entry name" value="GpP_4th"/>
    <property type="match status" value="1"/>
</dbReference>
<dbReference type="Pfam" id="PF22255">
    <property type="entry name" value="Gp44-like_2nd"/>
    <property type="match status" value="1"/>
</dbReference>
<dbReference type="SUPFAM" id="SSF69279">
    <property type="entry name" value="Phage tail proteins"/>
    <property type="match status" value="2"/>
</dbReference>
<dbReference type="RefSeq" id="WP_211872007.1">
    <property type="nucleotide sequence ID" value="NZ_JAAEDI010000046.1"/>
</dbReference>
<feature type="domain" description="Baseplate hub protein gp44-like N-terminal" evidence="2">
    <location>
        <begin position="19"/>
        <end position="104"/>
    </location>
</feature>
<dbReference type="InterPro" id="IPR053981">
    <property type="entry name" value="Gp44/GpP-like_2nd"/>
</dbReference>
<feature type="domain" description="Baseplate hub protein gp44/GpP-like C-terminal" evidence="3">
    <location>
        <begin position="285"/>
        <end position="362"/>
    </location>
</feature>
<evidence type="ECO:0000256" key="1">
    <source>
        <dbReference type="SAM" id="MobiDB-lite"/>
    </source>
</evidence>
<feature type="domain" description="Baseplate hub protein gp44/GpP-like second" evidence="4">
    <location>
        <begin position="106"/>
        <end position="189"/>
    </location>
</feature>
<dbReference type="InterPro" id="IPR049354">
    <property type="entry name" value="GpP-like_N"/>
</dbReference>
<evidence type="ECO:0000313" key="6">
    <source>
        <dbReference type="Proteomes" id="UP000698752"/>
    </source>
</evidence>
<evidence type="ECO:0000259" key="4">
    <source>
        <dbReference type="Pfam" id="PF22255"/>
    </source>
</evidence>
<dbReference type="Gene3D" id="3.55.50.10">
    <property type="entry name" value="Baseplate protein-like domains"/>
    <property type="match status" value="1"/>
</dbReference>
<evidence type="ECO:0000259" key="2">
    <source>
        <dbReference type="Pfam" id="PF21683"/>
    </source>
</evidence>
<comment type="caution">
    <text evidence="5">The sequence shown here is derived from an EMBL/GenBank/DDBJ whole genome shotgun (WGS) entry which is preliminary data.</text>
</comment>
<evidence type="ECO:0000313" key="5">
    <source>
        <dbReference type="EMBL" id="MBR0653302.1"/>
    </source>
</evidence>
<reference evidence="6" key="1">
    <citation type="journal article" date="2021" name="Syst. Appl. Microbiol.">
        <title>Roseomonas hellenica sp. nov., isolated from roots of wild-growing Alkanna tinctoria.</title>
        <authorList>
            <person name="Rat A."/>
            <person name="Naranjo H.D."/>
            <person name="Lebbe L."/>
            <person name="Cnockaert M."/>
            <person name="Krigas N."/>
            <person name="Grigoriadou K."/>
            <person name="Maloupa E."/>
            <person name="Willems A."/>
        </authorList>
    </citation>
    <scope>NUCLEOTIDE SEQUENCE [LARGE SCALE GENOMIC DNA]</scope>
    <source>
        <strain evidence="6">LMG 31159</strain>
    </source>
</reference>